<organism evidence="4 5">
    <name type="scientific">Romanomermis culicivorax</name>
    <name type="common">Nematode worm</name>
    <dbReference type="NCBI Taxonomy" id="13658"/>
    <lineage>
        <taxon>Eukaryota</taxon>
        <taxon>Metazoa</taxon>
        <taxon>Ecdysozoa</taxon>
        <taxon>Nematoda</taxon>
        <taxon>Enoplea</taxon>
        <taxon>Dorylaimia</taxon>
        <taxon>Mermithida</taxon>
        <taxon>Mermithoidea</taxon>
        <taxon>Mermithidae</taxon>
        <taxon>Romanomermis</taxon>
    </lineage>
</organism>
<dbReference type="PANTHER" id="PTHR24252:SF7">
    <property type="entry name" value="HYALIN"/>
    <property type="match status" value="1"/>
</dbReference>
<dbReference type="InterPro" id="IPR003609">
    <property type="entry name" value="Pan_app"/>
</dbReference>
<keyword evidence="4" id="KW-1185">Reference proteome</keyword>
<dbReference type="PANTHER" id="PTHR24252">
    <property type="entry name" value="ACROSIN-RELATED"/>
    <property type="match status" value="1"/>
</dbReference>
<dbReference type="Pfam" id="PF00089">
    <property type="entry name" value="Trypsin"/>
    <property type="match status" value="1"/>
</dbReference>
<dbReference type="Gene3D" id="2.40.10.10">
    <property type="entry name" value="Trypsin-like serine proteases"/>
    <property type="match status" value="1"/>
</dbReference>
<evidence type="ECO:0000259" key="3">
    <source>
        <dbReference type="PROSITE" id="PS50948"/>
    </source>
</evidence>
<evidence type="ECO:0000313" key="4">
    <source>
        <dbReference type="Proteomes" id="UP000887565"/>
    </source>
</evidence>
<dbReference type="Proteomes" id="UP000887565">
    <property type="component" value="Unplaced"/>
</dbReference>
<dbReference type="InterPro" id="IPR001254">
    <property type="entry name" value="Trypsin_dom"/>
</dbReference>
<feature type="domain" description="Apple" evidence="3">
    <location>
        <begin position="69"/>
        <end position="146"/>
    </location>
</feature>
<evidence type="ECO:0000313" key="5">
    <source>
        <dbReference type="WBParaSite" id="nRc.2.0.1.t08692-RA"/>
    </source>
</evidence>
<dbReference type="WBParaSite" id="nRc.2.0.1.t08692-RA">
    <property type="protein sequence ID" value="nRc.2.0.1.t08692-RA"/>
    <property type="gene ID" value="nRc.2.0.1.g08692"/>
</dbReference>
<keyword evidence="1" id="KW-0677">Repeat</keyword>
<dbReference type="GO" id="GO:0006508">
    <property type="term" value="P:proteolysis"/>
    <property type="evidence" value="ECO:0007669"/>
    <property type="project" value="InterPro"/>
</dbReference>
<dbReference type="GO" id="GO:0004252">
    <property type="term" value="F:serine-type endopeptidase activity"/>
    <property type="evidence" value="ECO:0007669"/>
    <property type="project" value="InterPro"/>
</dbReference>
<keyword evidence="2" id="KW-1015">Disulfide bond</keyword>
<protein>
    <submittedName>
        <fullName evidence="5">Apple domain-containing protein</fullName>
    </submittedName>
</protein>
<dbReference type="PROSITE" id="PS50948">
    <property type="entry name" value="PAN"/>
    <property type="match status" value="1"/>
</dbReference>
<dbReference type="InterPro" id="IPR043504">
    <property type="entry name" value="Peptidase_S1_PA_chymotrypsin"/>
</dbReference>
<sequence length="224" mass="25112">MAQKRAPTRIGGSIAPTFGQTELMVVASMATILENKVEESFPPSRFRIQRSDKKGKYTRSNFPKLENPCKFKIELQRLHNVNLIATVKVVNQADCIGLCLHHQQCVSVTIVRLHVQRESLCMLSSSAAKRYQLQPFEHGIYLDLTCAIHDLQVNTPHISYRTATSILPHPRYTPNGRNDIALIKLRSRLQFNDYIRPLCLPAGKISSSSGLKCIICGYGHGEGI</sequence>
<dbReference type="AlphaFoldDB" id="A0A915I3I3"/>
<dbReference type="SUPFAM" id="SSF50494">
    <property type="entry name" value="Trypsin-like serine proteases"/>
    <property type="match status" value="1"/>
</dbReference>
<name>A0A915I3I3_ROMCU</name>
<dbReference type="InterPro" id="IPR009003">
    <property type="entry name" value="Peptidase_S1_PA"/>
</dbReference>
<accession>A0A915I3I3</accession>
<evidence type="ECO:0000256" key="1">
    <source>
        <dbReference type="ARBA" id="ARBA00022737"/>
    </source>
</evidence>
<proteinExistence type="predicted"/>
<evidence type="ECO:0000256" key="2">
    <source>
        <dbReference type="ARBA" id="ARBA00023157"/>
    </source>
</evidence>
<reference evidence="5" key="1">
    <citation type="submission" date="2022-11" db="UniProtKB">
        <authorList>
            <consortium name="WormBaseParasite"/>
        </authorList>
    </citation>
    <scope>IDENTIFICATION</scope>
</reference>